<feature type="domain" description="AAA+ ATPase" evidence="1">
    <location>
        <begin position="235"/>
        <end position="522"/>
    </location>
</feature>
<evidence type="ECO:0000259" key="1">
    <source>
        <dbReference type="SMART" id="SM00382"/>
    </source>
</evidence>
<evidence type="ECO:0000313" key="2">
    <source>
        <dbReference type="EMBL" id="GAA0245692.1"/>
    </source>
</evidence>
<proteinExistence type="predicted"/>
<protein>
    <recommendedName>
        <fullName evidence="1">AAA+ ATPase domain-containing protein</fullName>
    </recommendedName>
</protein>
<gene>
    <name evidence="2" type="ORF">GCM10010492_51410</name>
</gene>
<dbReference type="RefSeq" id="WP_343936446.1">
    <property type="nucleotide sequence ID" value="NZ_BAAABU010000013.1"/>
</dbReference>
<keyword evidence="3" id="KW-1185">Reference proteome</keyword>
<dbReference type="Proteomes" id="UP001500416">
    <property type="component" value="Unassembled WGS sequence"/>
</dbReference>
<dbReference type="InterPro" id="IPR027417">
    <property type="entry name" value="P-loop_NTPase"/>
</dbReference>
<dbReference type="SUPFAM" id="SSF52540">
    <property type="entry name" value="P-loop containing nucleoside triphosphate hydrolases"/>
    <property type="match status" value="1"/>
</dbReference>
<dbReference type="SMART" id="SM00382">
    <property type="entry name" value="AAA"/>
    <property type="match status" value="1"/>
</dbReference>
<comment type="caution">
    <text evidence="2">The sequence shown here is derived from an EMBL/GenBank/DDBJ whole genome shotgun (WGS) entry which is preliminary data.</text>
</comment>
<dbReference type="InterPro" id="IPR041664">
    <property type="entry name" value="AAA_16"/>
</dbReference>
<organism evidence="2 3">
    <name type="scientific">Saccharothrix mutabilis subsp. mutabilis</name>
    <dbReference type="NCBI Taxonomy" id="66855"/>
    <lineage>
        <taxon>Bacteria</taxon>
        <taxon>Bacillati</taxon>
        <taxon>Actinomycetota</taxon>
        <taxon>Actinomycetes</taxon>
        <taxon>Pseudonocardiales</taxon>
        <taxon>Pseudonocardiaceae</taxon>
        <taxon>Saccharothrix</taxon>
    </lineage>
</organism>
<dbReference type="EMBL" id="BAAABU010000013">
    <property type="protein sequence ID" value="GAA0245692.1"/>
    <property type="molecule type" value="Genomic_DNA"/>
</dbReference>
<name>A0ABP3DX15_9PSEU</name>
<reference evidence="3" key="1">
    <citation type="journal article" date="2019" name="Int. J. Syst. Evol. Microbiol.">
        <title>The Global Catalogue of Microorganisms (GCM) 10K type strain sequencing project: providing services to taxonomists for standard genome sequencing and annotation.</title>
        <authorList>
            <consortium name="The Broad Institute Genomics Platform"/>
            <consortium name="The Broad Institute Genome Sequencing Center for Infectious Disease"/>
            <person name="Wu L."/>
            <person name="Ma J."/>
        </authorList>
    </citation>
    <scope>NUCLEOTIDE SEQUENCE [LARGE SCALE GENOMIC DNA]</scope>
    <source>
        <strain evidence="3">JCM 3380</strain>
    </source>
</reference>
<dbReference type="Pfam" id="PF13191">
    <property type="entry name" value="AAA_16"/>
    <property type="match status" value="1"/>
</dbReference>
<sequence>MAAHGPGLDPAAAVGGTDADRLLEAFLARRSAAEREALVRRLAPPEPPPVAEGAVRAVRDRAALSGAVAPRDLVRGLSAEEADRVLDVVAIDFDRALVGGDWRWTMRSGPREEALTRLAAANGVAAALEDAARVPTDEAGRTLRDLAATGRDGVRELFRRLAREQRDDRAILQALTWAAPLGGRQGYLAEARRRAGLMAVRDSYATLLDMGVHGRDRELAVLRDFVCAPADPAGPVPVLAVTGVGGAGKSTLLAALVRPYLERQLDADAPDGPIAVVIDFDRVVFRVNAELELSFEVTRQLGWAAPVASADFSALRHQAREERRQVRTDLAVESVETDVRTATGFELEARVLLDLHSLRGRTVVLVLDTFEEWQRDRPVAGARRGGWNDPERRIQEWIWRLRHEMGLDGLRVIVSGRAPVSTMDDLVMVPPLELGDLDADAAVRVVTGFGVDRDAAGVVARAVGGNPLALRVAARFYGKLSRAERRRFVATAHETHPGLDDELRAAVLYDRFLAHIRDDRVRRLAHPGLVLRRVTPALVRHVLAPHCGIDLADGDEHALVDLLGDEVWLVAAAHDGLRHHPEVRRAMLRMMSGDPRHGHRVRAIHRAAADWYASGRDEHLRDDAAGAEALYHLLMLEDGRRPVTEVLGGRFPPPGGDFHPRVAAQLRALRGEDLTDEEALELPAEVWNPWLAAHGAHLLADGLAEHALRLFEDRLRRRGDAVEPEWLARAYCDAARWRQYWPTAARVPGGARVDRFALIDALASHDPDDLAEYDRRVDALRGTDLDRFLAAGGRFLLLLRGRDSGRPGRERDRYPVDELRRAVVRAAAGEATVLHGLSGLFRPDPAWLRDWTRLVGGPDPAADLPTVAWSLRSDELLGEWSARFARTWPRARIVPSRLTPDLVHVLRGDNPELRPAVRLAAGAVADHLGVRAVAEAAAEVLPVPTADFHPDALSDAVEHAAIVQLVEYVDRSGVLRPFLAGLHERHPASGLVRDVHEAFEAWDDAHEHLLSRLV</sequence>
<dbReference type="InterPro" id="IPR003593">
    <property type="entry name" value="AAA+_ATPase"/>
</dbReference>
<accession>A0ABP3DX15</accession>
<evidence type="ECO:0000313" key="3">
    <source>
        <dbReference type="Proteomes" id="UP001500416"/>
    </source>
</evidence>